<dbReference type="EMBL" id="JACBZX010000001">
    <property type="protein sequence ID" value="NYG37425.1"/>
    <property type="molecule type" value="Genomic_DNA"/>
</dbReference>
<keyword evidence="2" id="KW-0812">Transmembrane</keyword>
<gene>
    <name evidence="3" type="ORF">BJY28_001894</name>
</gene>
<keyword evidence="2" id="KW-1133">Transmembrane helix</keyword>
<name>A0A852XFV1_9MICO</name>
<accession>A0A852XFV1</accession>
<evidence type="ECO:0000313" key="4">
    <source>
        <dbReference type="Proteomes" id="UP000592181"/>
    </source>
</evidence>
<dbReference type="Proteomes" id="UP000592181">
    <property type="component" value="Unassembled WGS sequence"/>
</dbReference>
<dbReference type="RefSeq" id="WP_179462791.1">
    <property type="nucleotide sequence ID" value="NZ_JACBZX010000001.1"/>
</dbReference>
<dbReference type="AlphaFoldDB" id="A0A852XFV1"/>
<organism evidence="3 4">
    <name type="scientific">Janibacter alkaliphilus</name>
    <dbReference type="NCBI Taxonomy" id="1069963"/>
    <lineage>
        <taxon>Bacteria</taxon>
        <taxon>Bacillati</taxon>
        <taxon>Actinomycetota</taxon>
        <taxon>Actinomycetes</taxon>
        <taxon>Micrococcales</taxon>
        <taxon>Intrasporangiaceae</taxon>
        <taxon>Janibacter</taxon>
    </lineage>
</organism>
<comment type="caution">
    <text evidence="3">The sequence shown here is derived from an EMBL/GenBank/DDBJ whole genome shotgun (WGS) entry which is preliminary data.</text>
</comment>
<keyword evidence="2" id="KW-0472">Membrane</keyword>
<feature type="transmembrane region" description="Helical" evidence="2">
    <location>
        <begin position="74"/>
        <end position="94"/>
    </location>
</feature>
<evidence type="ECO:0000256" key="1">
    <source>
        <dbReference type="SAM" id="MobiDB-lite"/>
    </source>
</evidence>
<feature type="transmembrane region" description="Helical" evidence="2">
    <location>
        <begin position="50"/>
        <end position="68"/>
    </location>
</feature>
<protein>
    <submittedName>
        <fullName evidence="3">F0F1-type ATP synthase assembly protein I</fullName>
    </submittedName>
</protein>
<keyword evidence="4" id="KW-1185">Reference proteome</keyword>
<evidence type="ECO:0000313" key="3">
    <source>
        <dbReference type="EMBL" id="NYG37425.1"/>
    </source>
</evidence>
<proteinExistence type="predicted"/>
<reference evidence="3 4" key="1">
    <citation type="submission" date="2020-07" db="EMBL/GenBank/DDBJ databases">
        <title>Sequencing the genomes of 1000 actinobacteria strains.</title>
        <authorList>
            <person name="Klenk H.-P."/>
        </authorList>
    </citation>
    <scope>NUCLEOTIDE SEQUENCE [LARGE SCALE GENOMIC DNA]</scope>
    <source>
        <strain evidence="3 4">DSM 24723</strain>
    </source>
</reference>
<feature type="region of interest" description="Disordered" evidence="1">
    <location>
        <begin position="1"/>
        <end position="39"/>
    </location>
</feature>
<sequence length="123" mass="13158">MSRRRQDAAPRLVTKALPDPDHQRAAEARYARDETAPHPAAQADAMGATVLAYLITGPLLFGGLGWLVDQWLGTAFLVALGAVCGMALSLYTIWLRYGTSQAPTPARGESALPGAEPQNEENQ</sequence>
<feature type="compositionally biased region" description="Basic and acidic residues" evidence="1">
    <location>
        <begin position="18"/>
        <end position="36"/>
    </location>
</feature>
<feature type="region of interest" description="Disordered" evidence="1">
    <location>
        <begin position="102"/>
        <end position="123"/>
    </location>
</feature>
<evidence type="ECO:0000256" key="2">
    <source>
        <dbReference type="SAM" id="Phobius"/>
    </source>
</evidence>